<organism evidence="8 9">
    <name type="scientific">Candidatus Roizmanbacteria bacterium RIFCSPLOWO2_01_FULL_37_16</name>
    <dbReference type="NCBI Taxonomy" id="1802058"/>
    <lineage>
        <taxon>Bacteria</taxon>
        <taxon>Candidatus Roizmaniibacteriota</taxon>
    </lineage>
</organism>
<dbReference type="GO" id="GO:0005886">
    <property type="term" value="C:plasma membrane"/>
    <property type="evidence" value="ECO:0007669"/>
    <property type="project" value="UniProtKB-SubCell"/>
</dbReference>
<evidence type="ECO:0000256" key="1">
    <source>
        <dbReference type="ARBA" id="ARBA00004651"/>
    </source>
</evidence>
<dbReference type="EMBL" id="MGAI01000014">
    <property type="protein sequence ID" value="OGK45191.1"/>
    <property type="molecule type" value="Genomic_DNA"/>
</dbReference>
<gene>
    <name evidence="8" type="ORF">A3B40_00510</name>
</gene>
<comment type="caution">
    <text evidence="8">The sequence shown here is derived from an EMBL/GenBank/DDBJ whole genome shotgun (WGS) entry which is preliminary data.</text>
</comment>
<feature type="domain" description="EamA" evidence="7">
    <location>
        <begin position="152"/>
        <end position="287"/>
    </location>
</feature>
<dbReference type="PANTHER" id="PTHR32322:SF18">
    <property type="entry name" value="S-ADENOSYLMETHIONINE_S-ADENOSYLHOMOCYSTEINE TRANSPORTER"/>
    <property type="match status" value="1"/>
</dbReference>
<feature type="transmembrane region" description="Helical" evidence="6">
    <location>
        <begin position="273"/>
        <end position="296"/>
    </location>
</feature>
<feature type="transmembrane region" description="Helical" evidence="6">
    <location>
        <begin position="100"/>
        <end position="120"/>
    </location>
</feature>
<evidence type="ECO:0000256" key="3">
    <source>
        <dbReference type="ARBA" id="ARBA00022692"/>
    </source>
</evidence>
<keyword evidence="5 6" id="KW-0472">Membrane</keyword>
<protein>
    <recommendedName>
        <fullName evidence="7">EamA domain-containing protein</fullName>
    </recommendedName>
</protein>
<feature type="transmembrane region" description="Helical" evidence="6">
    <location>
        <begin position="12"/>
        <end position="31"/>
    </location>
</feature>
<evidence type="ECO:0000256" key="5">
    <source>
        <dbReference type="ARBA" id="ARBA00023136"/>
    </source>
</evidence>
<evidence type="ECO:0000313" key="9">
    <source>
        <dbReference type="Proteomes" id="UP000178040"/>
    </source>
</evidence>
<sequence length="306" mass="34629">MENKKFKKGILFAFLTSIISGIAIFYSKISLTKINPLILTTSRNLYVGFLFILLFIIHRRWGEIKKLKRKQLFILILIGLIGGWLPFYLFFTGLQFTQAIAANLIHKTLFIWVTILAFLFLKEKFNFSYLISFFLIGFANFYLGNLKLTFGKGELMVFIATILWSIENILAKKVLKTVSSETVGLFRMGTGSILLFLTSLATGKADMFPVGDLSKMTVVAIGGTILFFYVYTWYKALKYAPASLVTLILTFSVIVGNILNGAFAGIKLMPKEIYSSIFIGASVFLIFSYTLFIPYAKRHLGRKFSI</sequence>
<name>A0A1F7IPD0_9BACT</name>
<dbReference type="InterPro" id="IPR000620">
    <property type="entry name" value="EamA_dom"/>
</dbReference>
<proteinExistence type="predicted"/>
<dbReference type="InterPro" id="IPR037185">
    <property type="entry name" value="EmrE-like"/>
</dbReference>
<feature type="transmembrane region" description="Helical" evidence="6">
    <location>
        <begin position="73"/>
        <end position="94"/>
    </location>
</feature>
<keyword evidence="2" id="KW-1003">Cell membrane</keyword>
<evidence type="ECO:0000259" key="7">
    <source>
        <dbReference type="Pfam" id="PF00892"/>
    </source>
</evidence>
<evidence type="ECO:0000256" key="4">
    <source>
        <dbReference type="ARBA" id="ARBA00022989"/>
    </source>
</evidence>
<dbReference type="SUPFAM" id="SSF103481">
    <property type="entry name" value="Multidrug resistance efflux transporter EmrE"/>
    <property type="match status" value="2"/>
</dbReference>
<evidence type="ECO:0000313" key="8">
    <source>
        <dbReference type="EMBL" id="OGK45191.1"/>
    </source>
</evidence>
<dbReference type="Pfam" id="PF00892">
    <property type="entry name" value="EamA"/>
    <property type="match status" value="2"/>
</dbReference>
<accession>A0A1F7IPD0</accession>
<comment type="subcellular location">
    <subcellularLocation>
        <location evidence="1">Cell membrane</location>
        <topology evidence="1">Multi-pass membrane protein</topology>
    </subcellularLocation>
</comment>
<feature type="transmembrane region" description="Helical" evidence="6">
    <location>
        <begin position="213"/>
        <end position="232"/>
    </location>
</feature>
<dbReference type="Proteomes" id="UP000178040">
    <property type="component" value="Unassembled WGS sequence"/>
</dbReference>
<evidence type="ECO:0000256" key="2">
    <source>
        <dbReference type="ARBA" id="ARBA00022475"/>
    </source>
</evidence>
<feature type="transmembrane region" description="Helical" evidence="6">
    <location>
        <begin position="244"/>
        <end position="267"/>
    </location>
</feature>
<dbReference type="AlphaFoldDB" id="A0A1F7IPD0"/>
<evidence type="ECO:0000256" key="6">
    <source>
        <dbReference type="SAM" id="Phobius"/>
    </source>
</evidence>
<feature type="transmembrane region" description="Helical" evidence="6">
    <location>
        <begin position="183"/>
        <end position="201"/>
    </location>
</feature>
<feature type="transmembrane region" description="Helical" evidence="6">
    <location>
        <begin position="43"/>
        <end position="61"/>
    </location>
</feature>
<feature type="transmembrane region" description="Helical" evidence="6">
    <location>
        <begin position="127"/>
        <end position="143"/>
    </location>
</feature>
<feature type="transmembrane region" description="Helical" evidence="6">
    <location>
        <begin position="155"/>
        <end position="171"/>
    </location>
</feature>
<dbReference type="PANTHER" id="PTHR32322">
    <property type="entry name" value="INNER MEMBRANE TRANSPORTER"/>
    <property type="match status" value="1"/>
</dbReference>
<keyword evidence="3 6" id="KW-0812">Transmembrane</keyword>
<feature type="domain" description="EamA" evidence="7">
    <location>
        <begin position="8"/>
        <end position="138"/>
    </location>
</feature>
<keyword evidence="4 6" id="KW-1133">Transmembrane helix</keyword>
<dbReference type="InterPro" id="IPR050638">
    <property type="entry name" value="AA-Vitamin_Transporters"/>
</dbReference>
<reference evidence="8 9" key="1">
    <citation type="journal article" date="2016" name="Nat. Commun.">
        <title>Thousands of microbial genomes shed light on interconnected biogeochemical processes in an aquifer system.</title>
        <authorList>
            <person name="Anantharaman K."/>
            <person name="Brown C.T."/>
            <person name="Hug L.A."/>
            <person name="Sharon I."/>
            <person name="Castelle C.J."/>
            <person name="Probst A.J."/>
            <person name="Thomas B.C."/>
            <person name="Singh A."/>
            <person name="Wilkins M.J."/>
            <person name="Karaoz U."/>
            <person name="Brodie E.L."/>
            <person name="Williams K.H."/>
            <person name="Hubbard S.S."/>
            <person name="Banfield J.F."/>
        </authorList>
    </citation>
    <scope>NUCLEOTIDE SEQUENCE [LARGE SCALE GENOMIC DNA]</scope>
</reference>